<evidence type="ECO:0000313" key="3">
    <source>
        <dbReference type="Proteomes" id="UP000291144"/>
    </source>
</evidence>
<proteinExistence type="predicted"/>
<dbReference type="EMBL" id="SJKB01000003">
    <property type="protein sequence ID" value="TCC63467.1"/>
    <property type="molecule type" value="Genomic_DNA"/>
</dbReference>
<gene>
    <name evidence="2" type="ORF">E0H73_10550</name>
</gene>
<reference evidence="2 3" key="1">
    <citation type="submission" date="2019-02" db="EMBL/GenBank/DDBJ databases">
        <title>Kribbella capetownensis sp. nov. and Kribbella speibonae sp. nov., isolated from soil.</title>
        <authorList>
            <person name="Curtis S.M."/>
            <person name="Norton I."/>
            <person name="Everest G.J."/>
            <person name="Meyers P.R."/>
        </authorList>
    </citation>
    <scope>NUCLEOTIDE SEQUENCE [LARGE SCALE GENOMIC DNA]</scope>
    <source>
        <strain evidence="2 3">NRRL B-24813</strain>
    </source>
</reference>
<evidence type="ECO:0000313" key="2">
    <source>
        <dbReference type="EMBL" id="TCC63467.1"/>
    </source>
</evidence>
<name>A0A4R0KTU7_9ACTN</name>
<dbReference type="AlphaFoldDB" id="A0A4R0KTU7"/>
<feature type="compositionally biased region" description="Acidic residues" evidence="1">
    <location>
        <begin position="78"/>
        <end position="92"/>
    </location>
</feature>
<feature type="region of interest" description="Disordered" evidence="1">
    <location>
        <begin position="24"/>
        <end position="92"/>
    </location>
</feature>
<comment type="caution">
    <text evidence="2">The sequence shown here is derived from an EMBL/GenBank/DDBJ whole genome shotgun (WGS) entry which is preliminary data.</text>
</comment>
<sequence>MIYGLVAGVLVVAGFVLPRYLAERSQPELGDTVVVPAATSPSTPPPTANPRPSTPPPSVTPGQGAEQVSPAPARTAGDDDDDLWDDPDDDDG</sequence>
<accession>A0A4R0KTU7</accession>
<dbReference type="Proteomes" id="UP000291144">
    <property type="component" value="Unassembled WGS sequence"/>
</dbReference>
<keyword evidence="3" id="KW-1185">Reference proteome</keyword>
<organism evidence="2 3">
    <name type="scientific">Kribbella pittospori</name>
    <dbReference type="NCBI Taxonomy" id="722689"/>
    <lineage>
        <taxon>Bacteria</taxon>
        <taxon>Bacillati</taxon>
        <taxon>Actinomycetota</taxon>
        <taxon>Actinomycetes</taxon>
        <taxon>Propionibacteriales</taxon>
        <taxon>Kribbellaceae</taxon>
        <taxon>Kribbella</taxon>
    </lineage>
</organism>
<feature type="compositionally biased region" description="Pro residues" evidence="1">
    <location>
        <begin position="42"/>
        <end position="59"/>
    </location>
</feature>
<evidence type="ECO:0000256" key="1">
    <source>
        <dbReference type="SAM" id="MobiDB-lite"/>
    </source>
</evidence>
<feature type="compositionally biased region" description="Low complexity" evidence="1">
    <location>
        <begin position="32"/>
        <end position="41"/>
    </location>
</feature>
<protein>
    <submittedName>
        <fullName evidence="2">Uncharacterized protein</fullName>
    </submittedName>
</protein>